<dbReference type="EMBL" id="JARKIF010000010">
    <property type="protein sequence ID" value="KAJ7628675.1"/>
    <property type="molecule type" value="Genomic_DNA"/>
</dbReference>
<keyword evidence="2" id="KW-1185">Reference proteome</keyword>
<evidence type="ECO:0000313" key="2">
    <source>
        <dbReference type="Proteomes" id="UP001221142"/>
    </source>
</evidence>
<dbReference type="Proteomes" id="UP001221142">
    <property type="component" value="Unassembled WGS sequence"/>
</dbReference>
<name>A0AAD7BRN0_9AGAR</name>
<comment type="caution">
    <text evidence="1">The sequence shown here is derived from an EMBL/GenBank/DDBJ whole genome shotgun (WGS) entry which is preliminary data.</text>
</comment>
<reference evidence="1" key="1">
    <citation type="submission" date="2023-03" db="EMBL/GenBank/DDBJ databases">
        <title>Massive genome expansion in bonnet fungi (Mycena s.s.) driven by repeated elements and novel gene families across ecological guilds.</title>
        <authorList>
            <consortium name="Lawrence Berkeley National Laboratory"/>
            <person name="Harder C.B."/>
            <person name="Miyauchi S."/>
            <person name="Viragh M."/>
            <person name="Kuo A."/>
            <person name="Thoen E."/>
            <person name="Andreopoulos B."/>
            <person name="Lu D."/>
            <person name="Skrede I."/>
            <person name="Drula E."/>
            <person name="Henrissat B."/>
            <person name="Morin E."/>
            <person name="Kohler A."/>
            <person name="Barry K."/>
            <person name="LaButti K."/>
            <person name="Morin E."/>
            <person name="Salamov A."/>
            <person name="Lipzen A."/>
            <person name="Mereny Z."/>
            <person name="Hegedus B."/>
            <person name="Baldrian P."/>
            <person name="Stursova M."/>
            <person name="Weitz H."/>
            <person name="Taylor A."/>
            <person name="Grigoriev I.V."/>
            <person name="Nagy L.G."/>
            <person name="Martin F."/>
            <person name="Kauserud H."/>
        </authorList>
    </citation>
    <scope>NUCLEOTIDE SEQUENCE</scope>
    <source>
        <strain evidence="1">9284</strain>
    </source>
</reference>
<proteinExistence type="predicted"/>
<protein>
    <submittedName>
        <fullName evidence="1">Uncharacterized protein</fullName>
    </submittedName>
</protein>
<sequence length="208" mass="23025">MYRPLLGYAEDSWIHGRFARFGRRHMPSGFLSGGKESKATIKADCAPIIRRQYSEVSEDRSSISLPPNVLQERAAPLLEVPELPPPKIRILCHPSSNLCIVRRFTAVSIAWTEYDGFKFKATAAASTMDVQAFFLQVPQCVPANLSTDLARLPPPLLHAASHSTTILPSLHLIPCYGLSRAQISYSTLPTTLYSSGLVTILLRFVDFP</sequence>
<evidence type="ECO:0000313" key="1">
    <source>
        <dbReference type="EMBL" id="KAJ7628675.1"/>
    </source>
</evidence>
<dbReference type="AlphaFoldDB" id="A0AAD7BRN0"/>
<organism evidence="1 2">
    <name type="scientific">Roridomyces roridus</name>
    <dbReference type="NCBI Taxonomy" id="1738132"/>
    <lineage>
        <taxon>Eukaryota</taxon>
        <taxon>Fungi</taxon>
        <taxon>Dikarya</taxon>
        <taxon>Basidiomycota</taxon>
        <taxon>Agaricomycotina</taxon>
        <taxon>Agaricomycetes</taxon>
        <taxon>Agaricomycetidae</taxon>
        <taxon>Agaricales</taxon>
        <taxon>Marasmiineae</taxon>
        <taxon>Mycenaceae</taxon>
        <taxon>Roridomyces</taxon>
    </lineage>
</organism>
<gene>
    <name evidence="1" type="ORF">FB45DRAFT_42609</name>
</gene>
<accession>A0AAD7BRN0</accession>